<sequence>MKMKRWRGVLAVAGAVVGTVVSVQAHAAVDAGKAMALANKNACMGCHAVSRKLVGPSYNDVMARYKNDATAVPKLTAKVLKGGAGAWGMIPMPSHPGMSQADAQTVVEWIMAGSPQK</sequence>
<keyword evidence="2 6" id="KW-0349">Heme</keyword>
<keyword evidence="5 6" id="KW-0408">Iron</keyword>
<dbReference type="PRINTS" id="PR00606">
    <property type="entry name" value="CYTCHROMECID"/>
</dbReference>
<feature type="domain" description="Cytochrome c" evidence="8">
    <location>
        <begin position="27"/>
        <end position="114"/>
    </location>
</feature>
<dbReference type="InterPro" id="IPR036909">
    <property type="entry name" value="Cyt_c-like_dom_sf"/>
</dbReference>
<evidence type="ECO:0000256" key="1">
    <source>
        <dbReference type="ARBA" id="ARBA00022448"/>
    </source>
</evidence>
<evidence type="ECO:0000256" key="6">
    <source>
        <dbReference type="PROSITE-ProRule" id="PRU00433"/>
    </source>
</evidence>
<evidence type="ECO:0000256" key="7">
    <source>
        <dbReference type="SAM" id="SignalP"/>
    </source>
</evidence>
<protein>
    <submittedName>
        <fullName evidence="9">C-type cytochrome</fullName>
    </submittedName>
</protein>
<dbReference type="EMBL" id="JAPMXC010000011">
    <property type="protein sequence ID" value="MCY0389710.1"/>
    <property type="molecule type" value="Genomic_DNA"/>
</dbReference>
<organism evidence="9 10">
    <name type="scientific">Robbsia betulipollinis</name>
    <dbReference type="NCBI Taxonomy" id="2981849"/>
    <lineage>
        <taxon>Bacteria</taxon>
        <taxon>Pseudomonadati</taxon>
        <taxon>Pseudomonadota</taxon>
        <taxon>Betaproteobacteria</taxon>
        <taxon>Burkholderiales</taxon>
        <taxon>Burkholderiaceae</taxon>
        <taxon>Robbsia</taxon>
    </lineage>
</organism>
<dbReference type="InterPro" id="IPR002324">
    <property type="entry name" value="Cyt_c_ID"/>
</dbReference>
<accession>A0ABT3ZT31</accession>
<dbReference type="Proteomes" id="UP001082899">
    <property type="component" value="Unassembled WGS sequence"/>
</dbReference>
<dbReference type="SUPFAM" id="SSF46626">
    <property type="entry name" value="Cytochrome c"/>
    <property type="match status" value="1"/>
</dbReference>
<name>A0ABT3ZT31_9BURK</name>
<keyword evidence="1" id="KW-0813">Transport</keyword>
<keyword evidence="7" id="KW-0732">Signal</keyword>
<evidence type="ECO:0000256" key="2">
    <source>
        <dbReference type="ARBA" id="ARBA00022617"/>
    </source>
</evidence>
<keyword evidence="10" id="KW-1185">Reference proteome</keyword>
<proteinExistence type="predicted"/>
<gene>
    <name evidence="9" type="ORF">OVY01_21440</name>
</gene>
<feature type="signal peptide" evidence="7">
    <location>
        <begin position="1"/>
        <end position="27"/>
    </location>
</feature>
<feature type="chain" id="PRO_5046861911" evidence="7">
    <location>
        <begin position="28"/>
        <end position="117"/>
    </location>
</feature>
<dbReference type="PROSITE" id="PS51007">
    <property type="entry name" value="CYTC"/>
    <property type="match status" value="1"/>
</dbReference>
<evidence type="ECO:0000313" key="10">
    <source>
        <dbReference type="Proteomes" id="UP001082899"/>
    </source>
</evidence>
<evidence type="ECO:0000256" key="3">
    <source>
        <dbReference type="ARBA" id="ARBA00022723"/>
    </source>
</evidence>
<dbReference type="Pfam" id="PF00034">
    <property type="entry name" value="Cytochrom_C"/>
    <property type="match status" value="1"/>
</dbReference>
<dbReference type="InterPro" id="IPR009056">
    <property type="entry name" value="Cyt_c-like_dom"/>
</dbReference>
<comment type="caution">
    <text evidence="9">The sequence shown here is derived from an EMBL/GenBank/DDBJ whole genome shotgun (WGS) entry which is preliminary data.</text>
</comment>
<dbReference type="RefSeq" id="WP_267849635.1">
    <property type="nucleotide sequence ID" value="NZ_JAPMXC010000011.1"/>
</dbReference>
<reference evidence="9" key="1">
    <citation type="submission" date="2022-11" db="EMBL/GenBank/DDBJ databases">
        <title>Robbsia betulipollinis sp. nov., isolated from pollen of birch (Betula pendula).</title>
        <authorList>
            <person name="Shi H."/>
            <person name="Ambika Manirajan B."/>
            <person name="Ratering S."/>
            <person name="Geissler-Plaum R."/>
            <person name="Schnell S."/>
        </authorList>
    </citation>
    <scope>NUCLEOTIDE SEQUENCE</scope>
    <source>
        <strain evidence="9">Bb-Pol-6</strain>
    </source>
</reference>
<keyword evidence="3 6" id="KW-0479">Metal-binding</keyword>
<evidence type="ECO:0000259" key="8">
    <source>
        <dbReference type="PROSITE" id="PS51007"/>
    </source>
</evidence>
<evidence type="ECO:0000313" key="9">
    <source>
        <dbReference type="EMBL" id="MCY0389710.1"/>
    </source>
</evidence>
<keyword evidence="4" id="KW-0249">Electron transport</keyword>
<evidence type="ECO:0000256" key="5">
    <source>
        <dbReference type="ARBA" id="ARBA00023004"/>
    </source>
</evidence>
<evidence type="ECO:0000256" key="4">
    <source>
        <dbReference type="ARBA" id="ARBA00022982"/>
    </source>
</evidence>
<dbReference type="Gene3D" id="1.10.760.10">
    <property type="entry name" value="Cytochrome c-like domain"/>
    <property type="match status" value="1"/>
</dbReference>